<protein>
    <submittedName>
        <fullName evidence="2">Uncharacterized protein</fullName>
    </submittedName>
</protein>
<name>A0ABX1W6G4_9SPHI</name>
<evidence type="ECO:0000256" key="1">
    <source>
        <dbReference type="SAM" id="SignalP"/>
    </source>
</evidence>
<feature type="chain" id="PRO_5047308379" evidence="1">
    <location>
        <begin position="20"/>
        <end position="72"/>
    </location>
</feature>
<proteinExistence type="predicted"/>
<organism evidence="2 3">
    <name type="scientific">Mucilaginibacter humi</name>
    <dbReference type="NCBI Taxonomy" id="2732510"/>
    <lineage>
        <taxon>Bacteria</taxon>
        <taxon>Pseudomonadati</taxon>
        <taxon>Bacteroidota</taxon>
        <taxon>Sphingobacteriia</taxon>
        <taxon>Sphingobacteriales</taxon>
        <taxon>Sphingobacteriaceae</taxon>
        <taxon>Mucilaginibacter</taxon>
    </lineage>
</organism>
<evidence type="ECO:0000313" key="2">
    <source>
        <dbReference type="EMBL" id="NNU33682.1"/>
    </source>
</evidence>
<dbReference type="Proteomes" id="UP000566071">
    <property type="component" value="Unassembled WGS sequence"/>
</dbReference>
<gene>
    <name evidence="2" type="ORF">HK413_05140</name>
</gene>
<keyword evidence="3" id="KW-1185">Reference proteome</keyword>
<accession>A0ABX1W6G4</accession>
<keyword evidence="1" id="KW-0732">Signal</keyword>
<dbReference type="EMBL" id="JABFCR010000017">
    <property type="protein sequence ID" value="NNU33682.1"/>
    <property type="molecule type" value="Genomic_DNA"/>
</dbReference>
<sequence>MKKLSIILILAARGTVSFAQDTAYISRDRTTALFFNSAVKIIGKLPADLDVVQKGNGIIALRATSRIFNRRV</sequence>
<dbReference type="RefSeq" id="WP_175269369.1">
    <property type="nucleotide sequence ID" value="NZ_JABFCR010000017.1"/>
</dbReference>
<evidence type="ECO:0000313" key="3">
    <source>
        <dbReference type="Proteomes" id="UP000566071"/>
    </source>
</evidence>
<comment type="caution">
    <text evidence="2">The sequence shown here is derived from an EMBL/GenBank/DDBJ whole genome shotgun (WGS) entry which is preliminary data.</text>
</comment>
<feature type="signal peptide" evidence="1">
    <location>
        <begin position="1"/>
        <end position="19"/>
    </location>
</feature>
<reference evidence="2 3" key="1">
    <citation type="submission" date="2020-05" db="EMBL/GenBank/DDBJ databases">
        <authorList>
            <person name="Khan S.A."/>
            <person name="Jeon C.O."/>
            <person name="Chun B.H."/>
        </authorList>
    </citation>
    <scope>NUCLEOTIDE SEQUENCE [LARGE SCALE GENOMIC DNA]</scope>
    <source>
        <strain evidence="2 3">S1162</strain>
    </source>
</reference>